<dbReference type="FunCoup" id="A0A0P0X3F2">
    <property type="interactions" value="5"/>
</dbReference>
<evidence type="ECO:0000313" key="3">
    <source>
        <dbReference type="Proteomes" id="UP000059680"/>
    </source>
</evidence>
<dbReference type="EMBL" id="AP014963">
    <property type="protein sequence ID" value="BAT00270.1"/>
    <property type="molecule type" value="Genomic_DNA"/>
</dbReference>
<dbReference type="AlphaFoldDB" id="A0A0P0X3F2"/>
<name>A0A0P0X3F2_ORYSJ</name>
<feature type="region of interest" description="Disordered" evidence="1">
    <location>
        <begin position="106"/>
        <end position="166"/>
    </location>
</feature>
<reference evidence="2 3" key="2">
    <citation type="journal article" date="2013" name="Plant Cell Physiol.">
        <title>Rice Annotation Project Database (RAP-DB): an integrative and interactive database for rice genomics.</title>
        <authorList>
            <person name="Sakai H."/>
            <person name="Lee S.S."/>
            <person name="Tanaka T."/>
            <person name="Numa H."/>
            <person name="Kim J."/>
            <person name="Kawahara Y."/>
            <person name="Wakimoto H."/>
            <person name="Yang C.C."/>
            <person name="Iwamoto M."/>
            <person name="Abe T."/>
            <person name="Yamada Y."/>
            <person name="Muto A."/>
            <person name="Inokuchi H."/>
            <person name="Ikemura T."/>
            <person name="Matsumoto T."/>
            <person name="Sasaki T."/>
            <person name="Itoh T."/>
        </authorList>
    </citation>
    <scope>NUCLEOTIDE SEQUENCE [LARGE SCALE GENOMIC DNA]</scope>
    <source>
        <strain evidence="3">cv. Nipponbare</strain>
    </source>
</reference>
<protein>
    <submittedName>
        <fullName evidence="2">Os07g0174550 protein</fullName>
    </submittedName>
</protein>
<proteinExistence type="predicted"/>
<organism evidence="2 3">
    <name type="scientific">Oryza sativa subsp. japonica</name>
    <name type="common">Rice</name>
    <dbReference type="NCBI Taxonomy" id="39947"/>
    <lineage>
        <taxon>Eukaryota</taxon>
        <taxon>Viridiplantae</taxon>
        <taxon>Streptophyta</taxon>
        <taxon>Embryophyta</taxon>
        <taxon>Tracheophyta</taxon>
        <taxon>Spermatophyta</taxon>
        <taxon>Magnoliopsida</taxon>
        <taxon>Liliopsida</taxon>
        <taxon>Poales</taxon>
        <taxon>Poaceae</taxon>
        <taxon>BOP clade</taxon>
        <taxon>Oryzoideae</taxon>
        <taxon>Oryzeae</taxon>
        <taxon>Oryzinae</taxon>
        <taxon>Oryza</taxon>
        <taxon>Oryza sativa</taxon>
    </lineage>
</organism>
<evidence type="ECO:0000313" key="2">
    <source>
        <dbReference type="EMBL" id="BAT00270.1"/>
    </source>
</evidence>
<feature type="region of interest" description="Disordered" evidence="1">
    <location>
        <begin position="42"/>
        <end position="92"/>
    </location>
</feature>
<dbReference type="Proteomes" id="UP000059680">
    <property type="component" value="Chromosome 7"/>
</dbReference>
<accession>A0A0P0X3F2</accession>
<dbReference type="InParanoid" id="A0A0P0X3F2"/>
<dbReference type="PaxDb" id="39947-A0A0P0X3F2"/>
<evidence type="ECO:0000256" key="1">
    <source>
        <dbReference type="SAM" id="MobiDB-lite"/>
    </source>
</evidence>
<sequence length="205" mass="22663">MAGAPMLHHRTSFADMWDPCTGVLRRPAFVRRRPRHTHRQLLLIPRSPPPPPAAPLCAKPASSTRRASRANPASLHRPRLSRQAGLHLRRPRLSRRAGLRCHRLRFSAPSWSPTPPPNDAAPASCSRLPRPRLVNQGRHASDDRKHGHHHHSLGSRTPSHLAPDSFPAADVATASRITAAVAAATDANHRLCKSLLRRRPPPPYS</sequence>
<reference evidence="3" key="1">
    <citation type="journal article" date="2005" name="Nature">
        <title>The map-based sequence of the rice genome.</title>
        <authorList>
            <consortium name="International rice genome sequencing project (IRGSP)"/>
            <person name="Matsumoto T."/>
            <person name="Wu J."/>
            <person name="Kanamori H."/>
            <person name="Katayose Y."/>
            <person name="Fujisawa M."/>
            <person name="Namiki N."/>
            <person name="Mizuno H."/>
            <person name="Yamamoto K."/>
            <person name="Antonio B.A."/>
            <person name="Baba T."/>
            <person name="Sakata K."/>
            <person name="Nagamura Y."/>
            <person name="Aoki H."/>
            <person name="Arikawa K."/>
            <person name="Arita K."/>
            <person name="Bito T."/>
            <person name="Chiden Y."/>
            <person name="Fujitsuka N."/>
            <person name="Fukunaka R."/>
            <person name="Hamada M."/>
            <person name="Harada C."/>
            <person name="Hayashi A."/>
            <person name="Hijishita S."/>
            <person name="Honda M."/>
            <person name="Hosokawa S."/>
            <person name="Ichikawa Y."/>
            <person name="Idonuma A."/>
            <person name="Iijima M."/>
            <person name="Ikeda M."/>
            <person name="Ikeno M."/>
            <person name="Ito K."/>
            <person name="Ito S."/>
            <person name="Ito T."/>
            <person name="Ito Y."/>
            <person name="Ito Y."/>
            <person name="Iwabuchi A."/>
            <person name="Kamiya K."/>
            <person name="Karasawa W."/>
            <person name="Kurita K."/>
            <person name="Katagiri S."/>
            <person name="Kikuta A."/>
            <person name="Kobayashi H."/>
            <person name="Kobayashi N."/>
            <person name="Machita K."/>
            <person name="Maehara T."/>
            <person name="Masukawa M."/>
            <person name="Mizubayashi T."/>
            <person name="Mukai Y."/>
            <person name="Nagasaki H."/>
            <person name="Nagata Y."/>
            <person name="Naito S."/>
            <person name="Nakashima M."/>
            <person name="Nakama Y."/>
            <person name="Nakamichi Y."/>
            <person name="Nakamura M."/>
            <person name="Meguro A."/>
            <person name="Negishi M."/>
            <person name="Ohta I."/>
            <person name="Ohta T."/>
            <person name="Okamoto M."/>
            <person name="Ono N."/>
            <person name="Saji S."/>
            <person name="Sakaguchi M."/>
            <person name="Sakai K."/>
            <person name="Shibata M."/>
            <person name="Shimokawa T."/>
            <person name="Song J."/>
            <person name="Takazaki Y."/>
            <person name="Terasawa K."/>
            <person name="Tsugane M."/>
            <person name="Tsuji K."/>
            <person name="Ueda S."/>
            <person name="Waki K."/>
            <person name="Yamagata H."/>
            <person name="Yamamoto M."/>
            <person name="Yamamoto S."/>
            <person name="Yamane H."/>
            <person name="Yoshiki S."/>
            <person name="Yoshihara R."/>
            <person name="Yukawa K."/>
            <person name="Zhong H."/>
            <person name="Yano M."/>
            <person name="Yuan Q."/>
            <person name="Ouyang S."/>
            <person name="Liu J."/>
            <person name="Jones K.M."/>
            <person name="Gansberger K."/>
            <person name="Moffat K."/>
            <person name="Hill J."/>
            <person name="Bera J."/>
            <person name="Fadrosh D."/>
            <person name="Jin S."/>
            <person name="Johri S."/>
            <person name="Kim M."/>
            <person name="Overton L."/>
            <person name="Reardon M."/>
            <person name="Tsitrin T."/>
            <person name="Vuong H."/>
            <person name="Weaver B."/>
            <person name="Ciecko A."/>
            <person name="Tallon L."/>
            <person name="Jackson J."/>
            <person name="Pai G."/>
            <person name="Aken S.V."/>
            <person name="Utterback T."/>
            <person name="Reidmuller S."/>
            <person name="Feldblyum T."/>
            <person name="Hsiao J."/>
            <person name="Zismann V."/>
            <person name="Iobst S."/>
            <person name="de Vazeille A.R."/>
            <person name="Buell C.R."/>
            <person name="Ying K."/>
            <person name="Li Y."/>
            <person name="Lu T."/>
            <person name="Huang Y."/>
            <person name="Zhao Q."/>
            <person name="Feng Q."/>
            <person name="Zhang L."/>
            <person name="Zhu J."/>
            <person name="Weng Q."/>
            <person name="Mu J."/>
            <person name="Lu Y."/>
            <person name="Fan D."/>
            <person name="Liu Y."/>
            <person name="Guan J."/>
            <person name="Zhang Y."/>
            <person name="Yu S."/>
            <person name="Liu X."/>
            <person name="Zhang Y."/>
            <person name="Hong G."/>
            <person name="Han B."/>
            <person name="Choisne N."/>
            <person name="Demange N."/>
            <person name="Orjeda G."/>
            <person name="Samain S."/>
            <person name="Cattolico L."/>
            <person name="Pelletier E."/>
            <person name="Couloux A."/>
            <person name="Segurens B."/>
            <person name="Wincker P."/>
            <person name="D'Hont A."/>
            <person name="Scarpelli C."/>
            <person name="Weissenbach J."/>
            <person name="Salanoubat M."/>
            <person name="Quetier F."/>
            <person name="Yu Y."/>
            <person name="Kim H.R."/>
            <person name="Rambo T."/>
            <person name="Currie J."/>
            <person name="Collura K."/>
            <person name="Luo M."/>
            <person name="Yang T."/>
            <person name="Ammiraju J.S.S."/>
            <person name="Engler F."/>
            <person name="Soderlund C."/>
            <person name="Wing R.A."/>
            <person name="Palmer L.E."/>
            <person name="de la Bastide M."/>
            <person name="Spiegel L."/>
            <person name="Nascimento L."/>
            <person name="Zutavern T."/>
            <person name="O'Shaughnessy A."/>
            <person name="Dike S."/>
            <person name="Dedhia N."/>
            <person name="Preston R."/>
            <person name="Balija V."/>
            <person name="McCombie W.R."/>
            <person name="Chow T."/>
            <person name="Chen H."/>
            <person name="Chung M."/>
            <person name="Chen C."/>
            <person name="Shaw J."/>
            <person name="Wu H."/>
            <person name="Hsiao K."/>
            <person name="Chao Y."/>
            <person name="Chu M."/>
            <person name="Cheng C."/>
            <person name="Hour A."/>
            <person name="Lee P."/>
            <person name="Lin S."/>
            <person name="Lin Y."/>
            <person name="Liou J."/>
            <person name="Liu S."/>
            <person name="Hsing Y."/>
            <person name="Raghuvanshi S."/>
            <person name="Mohanty A."/>
            <person name="Bharti A.K."/>
            <person name="Gaur A."/>
            <person name="Gupta V."/>
            <person name="Kumar D."/>
            <person name="Ravi V."/>
            <person name="Vij S."/>
            <person name="Kapur A."/>
            <person name="Khurana P."/>
            <person name="Khurana P."/>
            <person name="Khurana J.P."/>
            <person name="Tyagi A.K."/>
            <person name="Gaikwad K."/>
            <person name="Singh A."/>
            <person name="Dalal V."/>
            <person name="Srivastava S."/>
            <person name="Dixit A."/>
            <person name="Pal A.K."/>
            <person name="Ghazi I.A."/>
            <person name="Yadav M."/>
            <person name="Pandit A."/>
            <person name="Bhargava A."/>
            <person name="Sureshbabu K."/>
            <person name="Batra K."/>
            <person name="Sharma T.R."/>
            <person name="Mohapatra T."/>
            <person name="Singh N.K."/>
            <person name="Messing J."/>
            <person name="Nelson A.B."/>
            <person name="Fuks G."/>
            <person name="Kavchok S."/>
            <person name="Keizer G."/>
            <person name="Linton E."/>
            <person name="Llaca V."/>
            <person name="Song R."/>
            <person name="Tanyolac B."/>
            <person name="Young S."/>
            <person name="Ho-Il K."/>
            <person name="Hahn J.H."/>
            <person name="Sangsakoo G."/>
            <person name="Vanavichit A."/>
            <person name="de Mattos Luiz.A.T."/>
            <person name="Zimmer P.D."/>
            <person name="Malone G."/>
            <person name="Dellagostin O."/>
            <person name="de Oliveira A.C."/>
            <person name="Bevan M."/>
            <person name="Bancroft I."/>
            <person name="Minx P."/>
            <person name="Cordum H."/>
            <person name="Wilson R."/>
            <person name="Cheng Z."/>
            <person name="Jin W."/>
            <person name="Jiang J."/>
            <person name="Leong S.A."/>
            <person name="Iwama H."/>
            <person name="Gojobori T."/>
            <person name="Itoh T."/>
            <person name="Niimura Y."/>
            <person name="Fujii Y."/>
            <person name="Habara T."/>
            <person name="Sakai H."/>
            <person name="Sato Y."/>
            <person name="Wilson G."/>
            <person name="Kumar K."/>
            <person name="McCouch S."/>
            <person name="Juretic N."/>
            <person name="Hoen D."/>
            <person name="Wright S."/>
            <person name="Bruskiewich R."/>
            <person name="Bureau T."/>
            <person name="Miyao A."/>
            <person name="Hirochika H."/>
            <person name="Nishikawa T."/>
            <person name="Kadowaki K."/>
            <person name="Sugiura M."/>
            <person name="Burr B."/>
            <person name="Sasaki T."/>
        </authorList>
    </citation>
    <scope>NUCLEOTIDE SEQUENCE [LARGE SCALE GENOMIC DNA]</scope>
    <source>
        <strain evidence="3">cv. Nipponbare</strain>
    </source>
</reference>
<keyword evidence="3" id="KW-1185">Reference proteome</keyword>
<reference evidence="2 3" key="3">
    <citation type="journal article" date="2013" name="Rice">
        <title>Improvement of the Oryza sativa Nipponbare reference genome using next generation sequence and optical map data.</title>
        <authorList>
            <person name="Kawahara Y."/>
            <person name="de la Bastide M."/>
            <person name="Hamilton J.P."/>
            <person name="Kanamori H."/>
            <person name="McCombie W.R."/>
            <person name="Ouyang S."/>
            <person name="Schwartz D.C."/>
            <person name="Tanaka T."/>
            <person name="Wu J."/>
            <person name="Zhou S."/>
            <person name="Childs K.L."/>
            <person name="Davidson R.M."/>
            <person name="Lin H."/>
            <person name="Quesada-Ocampo L."/>
            <person name="Vaillancourt B."/>
            <person name="Sakai H."/>
            <person name="Lee S.S."/>
            <person name="Kim J."/>
            <person name="Numa H."/>
            <person name="Itoh T."/>
            <person name="Buell C.R."/>
            <person name="Matsumoto T."/>
        </authorList>
    </citation>
    <scope>NUCLEOTIDE SEQUENCE [LARGE SCALE GENOMIC DNA]</scope>
    <source>
        <strain evidence="3">cv. Nipponbare</strain>
    </source>
</reference>
<gene>
    <name evidence="2" type="ordered locus">Os07g0174550</name>
    <name evidence="2" type="ORF">OSNPB_070174550</name>
</gene>